<dbReference type="RefSeq" id="WP_243816183.1">
    <property type="nucleotide sequence ID" value="NZ_CP091959.1"/>
</dbReference>
<organism evidence="1 2">
    <name type="scientific">Leptospira noguchii</name>
    <dbReference type="NCBI Taxonomy" id="28182"/>
    <lineage>
        <taxon>Bacteria</taxon>
        <taxon>Pseudomonadati</taxon>
        <taxon>Spirochaetota</taxon>
        <taxon>Spirochaetia</taxon>
        <taxon>Leptospirales</taxon>
        <taxon>Leptospiraceae</taxon>
        <taxon>Leptospira</taxon>
    </lineage>
</organism>
<keyword evidence="1" id="KW-0614">Plasmid</keyword>
<name>A0AAE9GEZ1_9LEPT</name>
<dbReference type="Proteomes" id="UP000829829">
    <property type="component" value="Plasmid p1_LIP1512017"/>
</dbReference>
<sequence length="67" mass="7911">MDIKKIWNSICEEWHLDSKEIPYGSDSYYAKTNPYDTHSYIQLFNLKPTDSSFLKVLPVIDVYTNSF</sequence>
<geneLocation type="plasmid" evidence="1 2">
    <name>p1_LIP1512017</name>
</geneLocation>
<gene>
    <name evidence="1" type="ORF">MAL03_20445</name>
</gene>
<accession>A0AAE9GEZ1</accession>
<protein>
    <submittedName>
        <fullName evidence="1">Uncharacterized protein</fullName>
    </submittedName>
</protein>
<proteinExistence type="predicted"/>
<evidence type="ECO:0000313" key="1">
    <source>
        <dbReference type="EMBL" id="UOG58806.1"/>
    </source>
</evidence>
<dbReference type="AlphaFoldDB" id="A0AAE9GEZ1"/>
<reference evidence="1" key="1">
    <citation type="submission" date="2022-02" db="EMBL/GenBank/DDBJ databases">
        <title>The genetically variable rfb locus in Leptospira is a mobile cassette and a molecular signature of serovar identity.</title>
        <authorList>
            <person name="Nieves C."/>
            <person name="Vincent A.T."/>
            <person name="Zarantonelli L."/>
            <person name="Picardeau M."/>
            <person name="Veyrier F.J."/>
            <person name="Buschiazzo A."/>
        </authorList>
    </citation>
    <scope>NUCLEOTIDE SEQUENCE</scope>
    <source>
        <strain evidence="1">IP1512017</strain>
        <plasmid evidence="1">p1_LIP1512017</plasmid>
    </source>
</reference>
<evidence type="ECO:0000313" key="2">
    <source>
        <dbReference type="Proteomes" id="UP000829829"/>
    </source>
</evidence>
<dbReference type="EMBL" id="CP091959">
    <property type="protein sequence ID" value="UOG58806.1"/>
    <property type="molecule type" value="Genomic_DNA"/>
</dbReference>